<keyword evidence="2" id="KW-0012">Acyltransferase</keyword>
<sequence>MRNAIIAGTGSYVPELTLTNKHFNEQLGEDVDTWLVENLTIRERHWCKEDESTADLCENAAIEALKAADLNAEDLDMIIVSTDTPEFISPSTASVVQHRIGAKRAGTFDLNTACAGFVTALDTASKYIKADDQYKNILVIGAYAMSKHLNKEDKKTVTLFADGAGAVILKSTEEPDRGFMSAHQFTCGEYHDWMGIYSGGAKQPVTTDVLTDRTHQLQFVKKFPKELNPTNWTEMAQRLMKENDLSPEDVKMFFMTQINISSIHQMLDNLGLPHDKAHYIMDRYGYTGSAAIPMALDEAVKEGKVSKGDIVFFIGSGGGLAFAAAAFKL</sequence>
<evidence type="ECO:0000256" key="1">
    <source>
        <dbReference type="ARBA" id="ARBA00022679"/>
    </source>
</evidence>
<dbReference type="RefSeq" id="WP_266055390.1">
    <property type="nucleotide sequence ID" value="NZ_JAPFQN010000003.1"/>
</dbReference>
<comment type="caution">
    <text evidence="5">The sequence shown here is derived from an EMBL/GenBank/DDBJ whole genome shotgun (WGS) entry which is preliminary data.</text>
</comment>
<dbReference type="SUPFAM" id="SSF53901">
    <property type="entry name" value="Thiolase-like"/>
    <property type="match status" value="1"/>
</dbReference>
<keyword evidence="6" id="KW-1185">Reference proteome</keyword>
<keyword evidence="1" id="KW-0808">Transferase</keyword>
<dbReference type="InterPro" id="IPR013747">
    <property type="entry name" value="ACP_syn_III_C"/>
</dbReference>
<dbReference type="NCBIfam" id="NF006829">
    <property type="entry name" value="PRK09352.1"/>
    <property type="match status" value="1"/>
</dbReference>
<reference evidence="5 6" key="1">
    <citation type="submission" date="2022-11" db="EMBL/GenBank/DDBJ databases">
        <title>The characterization of three novel Bacteroidetes species and genomic analysis of their roles in tidal elemental geochemical cycles.</title>
        <authorList>
            <person name="Ma K."/>
        </authorList>
    </citation>
    <scope>NUCLEOTIDE SEQUENCE [LARGE SCALE GENOMIC DNA]</scope>
    <source>
        <strain evidence="5 6">M17</strain>
    </source>
</reference>
<feature type="domain" description="Beta-ketoacyl-[acyl-carrier-protein] synthase III C-terminal" evidence="3">
    <location>
        <begin position="241"/>
        <end position="328"/>
    </location>
</feature>
<gene>
    <name evidence="5" type="ORF">OO013_04060</name>
</gene>
<protein>
    <submittedName>
        <fullName evidence="5">Ketoacyl-ACP synthase III</fullName>
    </submittedName>
</protein>
<dbReference type="InterPro" id="IPR016039">
    <property type="entry name" value="Thiolase-like"/>
</dbReference>
<feature type="domain" description="Beta-ketoacyl-[acyl-carrier-protein] synthase III N-terminal" evidence="4">
    <location>
        <begin position="108"/>
        <end position="186"/>
    </location>
</feature>
<dbReference type="EMBL" id="JAPFQN010000003">
    <property type="protein sequence ID" value="MCX2743024.1"/>
    <property type="molecule type" value="Genomic_DNA"/>
</dbReference>
<evidence type="ECO:0000256" key="2">
    <source>
        <dbReference type="ARBA" id="ARBA00023315"/>
    </source>
</evidence>
<dbReference type="PANTHER" id="PTHR34069">
    <property type="entry name" value="3-OXOACYL-[ACYL-CARRIER-PROTEIN] SYNTHASE 3"/>
    <property type="match status" value="1"/>
</dbReference>
<evidence type="ECO:0000313" key="5">
    <source>
        <dbReference type="EMBL" id="MCX2743024.1"/>
    </source>
</evidence>
<evidence type="ECO:0000259" key="4">
    <source>
        <dbReference type="Pfam" id="PF08545"/>
    </source>
</evidence>
<dbReference type="InterPro" id="IPR013751">
    <property type="entry name" value="ACP_syn_III_N"/>
</dbReference>
<dbReference type="Pfam" id="PF08541">
    <property type="entry name" value="ACP_syn_III_C"/>
    <property type="match status" value="1"/>
</dbReference>
<name>A0ABT3RMI5_9BACT</name>
<dbReference type="Gene3D" id="3.40.47.10">
    <property type="match status" value="1"/>
</dbReference>
<proteinExistence type="predicted"/>
<evidence type="ECO:0000313" key="6">
    <source>
        <dbReference type="Proteomes" id="UP001209885"/>
    </source>
</evidence>
<dbReference type="PANTHER" id="PTHR34069:SF2">
    <property type="entry name" value="BETA-KETOACYL-[ACYL-CARRIER-PROTEIN] SYNTHASE III"/>
    <property type="match status" value="1"/>
</dbReference>
<dbReference type="Proteomes" id="UP001209885">
    <property type="component" value="Unassembled WGS sequence"/>
</dbReference>
<evidence type="ECO:0000259" key="3">
    <source>
        <dbReference type="Pfam" id="PF08541"/>
    </source>
</evidence>
<organism evidence="5 6">
    <name type="scientific">Mangrovivirga halotolerans</name>
    <dbReference type="NCBI Taxonomy" id="2993936"/>
    <lineage>
        <taxon>Bacteria</taxon>
        <taxon>Pseudomonadati</taxon>
        <taxon>Bacteroidota</taxon>
        <taxon>Cytophagia</taxon>
        <taxon>Cytophagales</taxon>
        <taxon>Mangrovivirgaceae</taxon>
        <taxon>Mangrovivirga</taxon>
    </lineage>
</organism>
<accession>A0ABT3RMI5</accession>
<dbReference type="Pfam" id="PF08545">
    <property type="entry name" value="ACP_syn_III"/>
    <property type="match status" value="1"/>
</dbReference>
<dbReference type="CDD" id="cd00830">
    <property type="entry name" value="KAS_III"/>
    <property type="match status" value="1"/>
</dbReference>